<protein>
    <recommendedName>
        <fullName evidence="3">Zn(2)-C6 fungal-type domain-containing protein</fullName>
    </recommendedName>
</protein>
<feature type="region of interest" description="Disordered" evidence="2">
    <location>
        <begin position="153"/>
        <end position="238"/>
    </location>
</feature>
<feature type="region of interest" description="Disordered" evidence="2">
    <location>
        <begin position="594"/>
        <end position="630"/>
    </location>
</feature>
<reference evidence="4 5" key="1">
    <citation type="journal article" date="2024" name="Commun. Biol.">
        <title>Comparative genomic analysis of thermophilic fungi reveals convergent evolutionary adaptations and gene losses.</title>
        <authorList>
            <person name="Steindorff A.S."/>
            <person name="Aguilar-Pontes M.V."/>
            <person name="Robinson A.J."/>
            <person name="Andreopoulos B."/>
            <person name="LaButti K."/>
            <person name="Kuo A."/>
            <person name="Mondo S."/>
            <person name="Riley R."/>
            <person name="Otillar R."/>
            <person name="Haridas S."/>
            <person name="Lipzen A."/>
            <person name="Grimwood J."/>
            <person name="Schmutz J."/>
            <person name="Clum A."/>
            <person name="Reid I.D."/>
            <person name="Moisan M.C."/>
            <person name="Butler G."/>
            <person name="Nguyen T.T.M."/>
            <person name="Dewar K."/>
            <person name="Conant G."/>
            <person name="Drula E."/>
            <person name="Henrissat B."/>
            <person name="Hansel C."/>
            <person name="Singer S."/>
            <person name="Hutchinson M.I."/>
            <person name="de Vries R.P."/>
            <person name="Natvig D.O."/>
            <person name="Powell A.J."/>
            <person name="Tsang A."/>
            <person name="Grigoriev I.V."/>
        </authorList>
    </citation>
    <scope>NUCLEOTIDE SEQUENCE [LARGE SCALE GENOMIC DNA]</scope>
    <source>
        <strain evidence="4 5">CBS 620.91</strain>
    </source>
</reference>
<evidence type="ECO:0000313" key="5">
    <source>
        <dbReference type="Proteomes" id="UP001583172"/>
    </source>
</evidence>
<feature type="compositionally biased region" description="Low complexity" evidence="2">
    <location>
        <begin position="165"/>
        <end position="179"/>
    </location>
</feature>
<dbReference type="EMBL" id="JAZGSY010000169">
    <property type="protein sequence ID" value="KAL1839224.1"/>
    <property type="molecule type" value="Genomic_DNA"/>
</dbReference>
<dbReference type="InterPro" id="IPR001138">
    <property type="entry name" value="Zn2Cys6_DnaBD"/>
</dbReference>
<feature type="region of interest" description="Disordered" evidence="2">
    <location>
        <begin position="86"/>
        <end position="110"/>
    </location>
</feature>
<dbReference type="Proteomes" id="UP001583172">
    <property type="component" value="Unassembled WGS sequence"/>
</dbReference>
<dbReference type="PRINTS" id="PR01217">
    <property type="entry name" value="PRICHEXTENSN"/>
</dbReference>
<name>A0ABR3VC01_HUMIN</name>
<dbReference type="PROSITE" id="PS50048">
    <property type="entry name" value="ZN2_CY6_FUNGAL_2"/>
    <property type="match status" value="1"/>
</dbReference>
<keyword evidence="5" id="KW-1185">Reference proteome</keyword>
<dbReference type="SMART" id="SM00066">
    <property type="entry name" value="GAL4"/>
    <property type="match status" value="1"/>
</dbReference>
<feature type="region of interest" description="Disordered" evidence="2">
    <location>
        <begin position="489"/>
        <end position="512"/>
    </location>
</feature>
<sequence length="630" mass="68520">MLHRAAGINGNGAEERGNPAFSVFHYHLKASDRPRYGSSVQASFPGAALFTILPESILCIPPPAHLLHNHQSGSLAAMSDFPSVTAPPDIHPRPILRKPPTFTPLKRRTHKKSRTGCATCKARKIKCDERHPACINCISHGVECPFLRGPPPPPPTKLNTHKTRAASTASPTSQPSPVSFDNIPTPSSFPPGTSPSPAPHDSLSLAVPSPIPLGASPSPVPPGASPSSLTQVDAPSPGPSSCLPMLELELLHNYTTQTYRTLTADPIWDFWRDDVVRLGLRCEYVMQTVLAVSALHLAFLRPDRRDEYITEGIMLHQRASRSAMRVMAAGEGLDSEQAASLFVFSMLTMFFALGSPRRSNPDGSFFIGDSGFPDWAFLFPGTKSIQQVLGDERGLHTVVAPFLRYGQERWHAQRALLQKKGVPLPSQTHSTSTQDDTDSQQQQQPRAQPILAPLHARIVNAVTDPSLLATYSFALDELEMALALAFPDRNTCPPPSSPVTTTTTNPNDPDSAPRDVLDAMVWLWRVSDTLVPLLRTEAGPAQEAVAIFAHFSVLLRHHEKTRLTQSSNSTLDLVPFGPDLLSLAEGKEIALTAGQNHQQRPDNSHVRPNSQPRPGPGRSIPMIPTPRSRS</sequence>
<dbReference type="InterPro" id="IPR052400">
    <property type="entry name" value="Zn2-C6_fungal_TF"/>
</dbReference>
<dbReference type="PANTHER" id="PTHR47657">
    <property type="entry name" value="STEROL REGULATORY ELEMENT-BINDING PROTEIN ECM22"/>
    <property type="match status" value="1"/>
</dbReference>
<feature type="region of interest" description="Disordered" evidence="2">
    <location>
        <begin position="422"/>
        <end position="446"/>
    </location>
</feature>
<dbReference type="Pfam" id="PF00172">
    <property type="entry name" value="Zn_clus"/>
    <property type="match status" value="1"/>
</dbReference>
<comment type="caution">
    <text evidence="4">The sequence shown here is derived from an EMBL/GenBank/DDBJ whole genome shotgun (WGS) entry which is preliminary data.</text>
</comment>
<evidence type="ECO:0000259" key="3">
    <source>
        <dbReference type="PROSITE" id="PS50048"/>
    </source>
</evidence>
<organism evidence="4 5">
    <name type="scientific">Humicola insolens</name>
    <name type="common">Soft-rot fungus</name>
    <dbReference type="NCBI Taxonomy" id="85995"/>
    <lineage>
        <taxon>Eukaryota</taxon>
        <taxon>Fungi</taxon>
        <taxon>Dikarya</taxon>
        <taxon>Ascomycota</taxon>
        <taxon>Pezizomycotina</taxon>
        <taxon>Sordariomycetes</taxon>
        <taxon>Sordariomycetidae</taxon>
        <taxon>Sordariales</taxon>
        <taxon>Chaetomiaceae</taxon>
        <taxon>Mycothermus</taxon>
    </lineage>
</organism>
<dbReference type="Gene3D" id="4.10.240.10">
    <property type="entry name" value="Zn(2)-C6 fungal-type DNA-binding domain"/>
    <property type="match status" value="1"/>
</dbReference>
<dbReference type="CDD" id="cd00067">
    <property type="entry name" value="GAL4"/>
    <property type="match status" value="1"/>
</dbReference>
<dbReference type="InterPro" id="IPR036864">
    <property type="entry name" value="Zn2-C6_fun-type_DNA-bd_sf"/>
</dbReference>
<evidence type="ECO:0000256" key="2">
    <source>
        <dbReference type="SAM" id="MobiDB-lite"/>
    </source>
</evidence>
<gene>
    <name evidence="4" type="ORF">VTJ49DRAFT_1742</name>
</gene>
<proteinExistence type="predicted"/>
<evidence type="ECO:0000256" key="1">
    <source>
        <dbReference type="ARBA" id="ARBA00023242"/>
    </source>
</evidence>
<feature type="compositionally biased region" description="Low complexity" evidence="2">
    <location>
        <begin position="498"/>
        <end position="510"/>
    </location>
</feature>
<evidence type="ECO:0000313" key="4">
    <source>
        <dbReference type="EMBL" id="KAL1839224.1"/>
    </source>
</evidence>
<dbReference type="SUPFAM" id="SSF57701">
    <property type="entry name" value="Zn2/Cys6 DNA-binding domain"/>
    <property type="match status" value="1"/>
</dbReference>
<feature type="domain" description="Zn(2)-C6 fungal-type" evidence="3">
    <location>
        <begin position="116"/>
        <end position="146"/>
    </location>
</feature>
<dbReference type="PANTHER" id="PTHR47657:SF7">
    <property type="entry name" value="STEROL REGULATORY ELEMENT-BINDING PROTEIN ECM22"/>
    <property type="match status" value="1"/>
</dbReference>
<dbReference type="PROSITE" id="PS00463">
    <property type="entry name" value="ZN2_CY6_FUNGAL_1"/>
    <property type="match status" value="1"/>
</dbReference>
<feature type="compositionally biased region" description="Pro residues" evidence="2">
    <location>
        <begin position="187"/>
        <end position="198"/>
    </location>
</feature>
<accession>A0ABR3VC01</accession>
<keyword evidence="1" id="KW-0539">Nucleus</keyword>
<feature type="compositionally biased region" description="Low complexity" evidence="2">
    <location>
        <begin position="426"/>
        <end position="444"/>
    </location>
</feature>